<protein>
    <submittedName>
        <fullName evidence="2">Uncharacterized protein</fullName>
    </submittedName>
</protein>
<dbReference type="Pfam" id="PF05834">
    <property type="entry name" value="Lycopene_cycl"/>
    <property type="match status" value="1"/>
</dbReference>
<evidence type="ECO:0000313" key="3">
    <source>
        <dbReference type="Proteomes" id="UP001064489"/>
    </source>
</evidence>
<evidence type="ECO:0000313" key="2">
    <source>
        <dbReference type="EMBL" id="KAI9159917.1"/>
    </source>
</evidence>
<evidence type="ECO:0000256" key="1">
    <source>
        <dbReference type="SAM" id="Phobius"/>
    </source>
</evidence>
<proteinExistence type="predicted"/>
<sequence length="139" mass="15705">MGGPLPVLPQRVVGIQGTAGMVHPSTGYMVARTLAAAPIVANSIVRCLGSDRRSLTGDDLSAEVWKYLWPIERRRQREFFCFGMDIRSSLTYKALEGFLTRFLIWNLIIGMDSCHQDCFYLSFYFLGSLYFPLLLMLLG</sequence>
<reference evidence="2" key="1">
    <citation type="journal article" date="2022" name="Plant J.">
        <title>Strategies of tolerance reflected in two North American maple genomes.</title>
        <authorList>
            <person name="McEvoy S.L."/>
            <person name="Sezen U.U."/>
            <person name="Trouern-Trend A."/>
            <person name="McMahon S.M."/>
            <person name="Schaberg P.G."/>
            <person name="Yang J."/>
            <person name="Wegrzyn J.L."/>
            <person name="Swenson N.G."/>
        </authorList>
    </citation>
    <scope>NUCLEOTIDE SEQUENCE</scope>
    <source>
        <strain evidence="2">91603</strain>
    </source>
</reference>
<organism evidence="2 3">
    <name type="scientific">Acer negundo</name>
    <name type="common">Box elder</name>
    <dbReference type="NCBI Taxonomy" id="4023"/>
    <lineage>
        <taxon>Eukaryota</taxon>
        <taxon>Viridiplantae</taxon>
        <taxon>Streptophyta</taxon>
        <taxon>Embryophyta</taxon>
        <taxon>Tracheophyta</taxon>
        <taxon>Spermatophyta</taxon>
        <taxon>Magnoliopsida</taxon>
        <taxon>eudicotyledons</taxon>
        <taxon>Gunneridae</taxon>
        <taxon>Pentapetalae</taxon>
        <taxon>rosids</taxon>
        <taxon>malvids</taxon>
        <taxon>Sapindales</taxon>
        <taxon>Sapindaceae</taxon>
        <taxon>Hippocastanoideae</taxon>
        <taxon>Acereae</taxon>
        <taxon>Acer</taxon>
    </lineage>
</organism>
<dbReference type="EMBL" id="JAJSOW010000106">
    <property type="protein sequence ID" value="KAI9159917.1"/>
    <property type="molecule type" value="Genomic_DNA"/>
</dbReference>
<dbReference type="AlphaFoldDB" id="A0AAD5ICS7"/>
<comment type="caution">
    <text evidence="2">The sequence shown here is derived from an EMBL/GenBank/DDBJ whole genome shotgun (WGS) entry which is preliminary data.</text>
</comment>
<keyword evidence="1" id="KW-1133">Transmembrane helix</keyword>
<feature type="transmembrane region" description="Helical" evidence="1">
    <location>
        <begin position="119"/>
        <end position="138"/>
    </location>
</feature>
<gene>
    <name evidence="2" type="ORF">LWI28_003255</name>
</gene>
<accession>A0AAD5ICS7</accession>
<dbReference type="PANTHER" id="PTHR39757:SF5">
    <property type="entry name" value="OS02G0190600 PROTEIN"/>
    <property type="match status" value="1"/>
</dbReference>
<dbReference type="PANTHER" id="PTHR39757">
    <property type="match status" value="1"/>
</dbReference>
<keyword evidence="1" id="KW-0472">Membrane</keyword>
<name>A0AAD5ICS7_ACENE</name>
<keyword evidence="3" id="KW-1185">Reference proteome</keyword>
<dbReference type="Proteomes" id="UP001064489">
    <property type="component" value="Chromosome 2"/>
</dbReference>
<reference evidence="2" key="2">
    <citation type="submission" date="2023-02" db="EMBL/GenBank/DDBJ databases">
        <authorList>
            <person name="Swenson N.G."/>
            <person name="Wegrzyn J.L."/>
            <person name="Mcevoy S.L."/>
        </authorList>
    </citation>
    <scope>NUCLEOTIDE SEQUENCE</scope>
    <source>
        <strain evidence="2">91603</strain>
        <tissue evidence="2">Leaf</tissue>
    </source>
</reference>
<keyword evidence="1" id="KW-0812">Transmembrane</keyword>